<sequence>MEQGDSEDVIVPHHLQHESWSKELHGMRLGVKVHKFVQAVMKGTHKQSAKQLAQLTELGFPWSDWREYVFENVTVPALETYLQKEGHLFVPQKFVCPHGDQTWPRPTWGFPLGTQVATLRKHKDTSLLADHHVEVLGQMGFVWKVRDAKWFQYFLPGLRHYKSVYGHVDVPLAFVIPDQQQSSSTSLQQGDEGNAEWPVYLGGYMLGRHVYMVRSGKYADQVEESRAELNALGFSFNLSDSMWTHTILPALRVFAQVHRHCDVHQEFVVPSWAPWPEKAWGLKLGHTVKSIRQGAYEAQVQASRDDLERLGFVWNAKQRLERTVRDIVLPAMATYRKLHGHVLISTDFVVPKNDAAWPEFARGFKLGHWITRARSGHVDVPSHLRRELDHVGFVWRFNDARWNEILLPSFRVYAKLHGTCHGMSTKFHVPHEPPYPEQAWGANLGGAVWHMRNGDTYVNDDEKQRELRALGVLE</sequence>
<evidence type="ECO:0008006" key="3">
    <source>
        <dbReference type="Google" id="ProtNLM"/>
    </source>
</evidence>
<dbReference type="AlphaFoldDB" id="K3WZY4"/>
<dbReference type="HOGENOM" id="CLU_026546_0_0_1"/>
<dbReference type="PANTHER" id="PTHR37066:SF1">
    <property type="entry name" value="LNS2_PITP DOMAIN-CONTAINING PROTEIN"/>
    <property type="match status" value="1"/>
</dbReference>
<reference evidence="2" key="1">
    <citation type="journal article" date="2010" name="Genome Biol.">
        <title>Genome sequence of the necrotrophic plant pathogen Pythium ultimum reveals original pathogenicity mechanisms and effector repertoire.</title>
        <authorList>
            <person name="Levesque C.A."/>
            <person name="Brouwer H."/>
            <person name="Cano L."/>
            <person name="Hamilton J.P."/>
            <person name="Holt C."/>
            <person name="Huitema E."/>
            <person name="Raffaele S."/>
            <person name="Robideau G.P."/>
            <person name="Thines M."/>
            <person name="Win J."/>
            <person name="Zerillo M.M."/>
            <person name="Beakes G.W."/>
            <person name="Boore J.L."/>
            <person name="Busam D."/>
            <person name="Dumas B."/>
            <person name="Ferriera S."/>
            <person name="Fuerstenberg S.I."/>
            <person name="Gachon C.M."/>
            <person name="Gaulin E."/>
            <person name="Govers F."/>
            <person name="Grenville-Briggs L."/>
            <person name="Horner N."/>
            <person name="Hostetler J."/>
            <person name="Jiang R.H."/>
            <person name="Johnson J."/>
            <person name="Krajaejun T."/>
            <person name="Lin H."/>
            <person name="Meijer H.J."/>
            <person name="Moore B."/>
            <person name="Morris P."/>
            <person name="Phuntmart V."/>
            <person name="Puiu D."/>
            <person name="Shetty J."/>
            <person name="Stajich J.E."/>
            <person name="Tripathy S."/>
            <person name="Wawra S."/>
            <person name="van West P."/>
            <person name="Whitty B.R."/>
            <person name="Coutinho P.M."/>
            <person name="Henrissat B."/>
            <person name="Martin F."/>
            <person name="Thomas P.D."/>
            <person name="Tyler B.M."/>
            <person name="De Vries R.P."/>
            <person name="Kamoun S."/>
            <person name="Yandell M."/>
            <person name="Tisserat N."/>
            <person name="Buell C.R."/>
        </authorList>
    </citation>
    <scope>NUCLEOTIDE SEQUENCE</scope>
    <source>
        <strain evidence="2">DAOM:BR144</strain>
    </source>
</reference>
<dbReference type="OMA" id="WHIRNGD"/>
<accession>K3WZY4</accession>
<proteinExistence type="predicted"/>
<reference evidence="1" key="3">
    <citation type="submission" date="2015-02" db="UniProtKB">
        <authorList>
            <consortium name="EnsemblProtists"/>
        </authorList>
    </citation>
    <scope>IDENTIFICATION</scope>
    <source>
        <strain evidence="1">DAOM BR144</strain>
    </source>
</reference>
<organism evidence="1 2">
    <name type="scientific">Globisporangium ultimum (strain ATCC 200006 / CBS 805.95 / DAOM BR144)</name>
    <name type="common">Pythium ultimum</name>
    <dbReference type="NCBI Taxonomy" id="431595"/>
    <lineage>
        <taxon>Eukaryota</taxon>
        <taxon>Sar</taxon>
        <taxon>Stramenopiles</taxon>
        <taxon>Oomycota</taxon>
        <taxon>Peronosporomycetes</taxon>
        <taxon>Pythiales</taxon>
        <taxon>Pythiaceae</taxon>
        <taxon>Globisporangium</taxon>
    </lineage>
</organism>
<dbReference type="eggNOG" id="ENOG502SB41">
    <property type="taxonomic scope" value="Eukaryota"/>
</dbReference>
<evidence type="ECO:0000313" key="2">
    <source>
        <dbReference type="Proteomes" id="UP000019132"/>
    </source>
</evidence>
<dbReference type="EnsemblProtists" id="PYU1_T010533">
    <property type="protein sequence ID" value="PYU1_T010533"/>
    <property type="gene ID" value="PYU1_G010511"/>
</dbReference>
<evidence type="ECO:0000313" key="1">
    <source>
        <dbReference type="EnsemblProtists" id="PYU1_T010533"/>
    </source>
</evidence>
<protein>
    <recommendedName>
        <fullName evidence="3">Helicase-associated domain-containing protein</fullName>
    </recommendedName>
</protein>
<keyword evidence="2" id="KW-1185">Reference proteome</keyword>
<dbReference type="EMBL" id="GL376596">
    <property type="status" value="NOT_ANNOTATED_CDS"/>
    <property type="molecule type" value="Genomic_DNA"/>
</dbReference>
<dbReference type="InParanoid" id="K3WZY4"/>
<name>K3WZY4_GLOUD</name>
<dbReference type="Proteomes" id="UP000019132">
    <property type="component" value="Unassembled WGS sequence"/>
</dbReference>
<dbReference type="STRING" id="431595.K3WZY4"/>
<dbReference type="VEuPathDB" id="FungiDB:PYU1_G010511"/>
<reference evidence="2" key="2">
    <citation type="submission" date="2010-04" db="EMBL/GenBank/DDBJ databases">
        <authorList>
            <person name="Buell R."/>
            <person name="Hamilton J."/>
            <person name="Hostetler J."/>
        </authorList>
    </citation>
    <scope>NUCLEOTIDE SEQUENCE [LARGE SCALE GENOMIC DNA]</scope>
    <source>
        <strain evidence="2">DAOM:BR144</strain>
    </source>
</reference>
<dbReference type="PANTHER" id="PTHR37066">
    <property type="entry name" value="HELICASE-ASSOCIATED"/>
    <property type="match status" value="1"/>
</dbReference>